<gene>
    <name evidence="1" type="ORF">PGLA1383_LOCUS3373</name>
</gene>
<organism evidence="1 2">
    <name type="scientific">Polarella glacialis</name>
    <name type="common">Dinoflagellate</name>
    <dbReference type="NCBI Taxonomy" id="89957"/>
    <lineage>
        <taxon>Eukaryota</taxon>
        <taxon>Sar</taxon>
        <taxon>Alveolata</taxon>
        <taxon>Dinophyceae</taxon>
        <taxon>Suessiales</taxon>
        <taxon>Suessiaceae</taxon>
        <taxon>Polarella</taxon>
    </lineage>
</organism>
<feature type="non-terminal residue" evidence="1">
    <location>
        <position position="104"/>
    </location>
</feature>
<protein>
    <submittedName>
        <fullName evidence="1">Uncharacterized protein</fullName>
    </submittedName>
</protein>
<dbReference type="Proteomes" id="UP000654075">
    <property type="component" value="Unassembled WGS sequence"/>
</dbReference>
<dbReference type="EMBL" id="CAJNNV010001174">
    <property type="protein sequence ID" value="CAE8584441.1"/>
    <property type="molecule type" value="Genomic_DNA"/>
</dbReference>
<evidence type="ECO:0000313" key="2">
    <source>
        <dbReference type="Proteomes" id="UP000654075"/>
    </source>
</evidence>
<dbReference type="AlphaFoldDB" id="A0A813DCC4"/>
<sequence>MWQAHGFTKAAAKSEPLQRLCTASRRMLSAKTKAQIGMNTRLPGGLPDFVEKWSPAAFRKVGVGLVAGSLLGVPLAYEGLVSILMPTMAGGFTALYWKVGLSDI</sequence>
<comment type="caution">
    <text evidence="1">The sequence shown here is derived from an EMBL/GenBank/DDBJ whole genome shotgun (WGS) entry which is preliminary data.</text>
</comment>
<accession>A0A813DCC4</accession>
<evidence type="ECO:0000313" key="1">
    <source>
        <dbReference type="EMBL" id="CAE8584441.1"/>
    </source>
</evidence>
<reference evidence="1" key="1">
    <citation type="submission" date="2021-02" db="EMBL/GenBank/DDBJ databases">
        <authorList>
            <person name="Dougan E. K."/>
            <person name="Rhodes N."/>
            <person name="Thang M."/>
            <person name="Chan C."/>
        </authorList>
    </citation>
    <scope>NUCLEOTIDE SEQUENCE</scope>
</reference>
<proteinExistence type="predicted"/>
<name>A0A813DCC4_POLGL</name>
<keyword evidence="2" id="KW-1185">Reference proteome</keyword>